<feature type="compositionally biased region" description="Polar residues" evidence="1">
    <location>
        <begin position="128"/>
        <end position="137"/>
    </location>
</feature>
<dbReference type="Pfam" id="PF12223">
    <property type="entry name" value="DUF3602"/>
    <property type="match status" value="1"/>
</dbReference>
<dbReference type="HOGENOM" id="CLU_1261999_0_0_1"/>
<reference evidence="2 3" key="1">
    <citation type="submission" date="2014-06" db="EMBL/GenBank/DDBJ databases">
        <title>Evolutionary Origins and Diversification of the Mycorrhizal Mutualists.</title>
        <authorList>
            <consortium name="DOE Joint Genome Institute"/>
            <consortium name="Mycorrhizal Genomics Consortium"/>
            <person name="Kohler A."/>
            <person name="Kuo A."/>
            <person name="Nagy L.G."/>
            <person name="Floudas D."/>
            <person name="Copeland A."/>
            <person name="Barry K.W."/>
            <person name="Cichocki N."/>
            <person name="Veneault-Fourrey C."/>
            <person name="LaButti K."/>
            <person name="Lindquist E.A."/>
            <person name="Lipzen A."/>
            <person name="Lundell T."/>
            <person name="Morin E."/>
            <person name="Murat C."/>
            <person name="Riley R."/>
            <person name="Ohm R."/>
            <person name="Sun H."/>
            <person name="Tunlid A."/>
            <person name="Henrissat B."/>
            <person name="Grigoriev I.V."/>
            <person name="Hibbett D.S."/>
            <person name="Martin F."/>
        </authorList>
    </citation>
    <scope>NUCLEOTIDE SEQUENCE [LARGE SCALE GENOMIC DNA]</scope>
    <source>
        <strain evidence="2 3">FD-325 SS-3</strain>
    </source>
</reference>
<dbReference type="InterPro" id="IPR022024">
    <property type="entry name" value="DUF3602"/>
</dbReference>
<protein>
    <submittedName>
        <fullName evidence="2">Uncharacterized protein</fullName>
    </submittedName>
</protein>
<feature type="compositionally biased region" description="Polar residues" evidence="1">
    <location>
        <begin position="20"/>
        <end position="30"/>
    </location>
</feature>
<gene>
    <name evidence="2" type="ORF">PLICRDRAFT_433652</name>
</gene>
<evidence type="ECO:0000256" key="1">
    <source>
        <dbReference type="SAM" id="MobiDB-lite"/>
    </source>
</evidence>
<dbReference type="InterPro" id="IPR053203">
    <property type="entry name" value="Cisplatin_resist-associated"/>
</dbReference>
<keyword evidence="3" id="KW-1185">Reference proteome</keyword>
<dbReference type="PANTHER" id="PTHR34693:SF1">
    <property type="entry name" value="PROTEIN PAR32"/>
    <property type="match status" value="1"/>
</dbReference>
<dbReference type="AlphaFoldDB" id="A0A0C9SKM0"/>
<dbReference type="OrthoDB" id="2537432at2759"/>
<feature type="compositionally biased region" description="Basic residues" evidence="1">
    <location>
        <begin position="209"/>
        <end position="219"/>
    </location>
</feature>
<accession>A0A0C9SKM0</accession>
<feature type="compositionally biased region" description="Basic and acidic residues" evidence="1">
    <location>
        <begin position="1"/>
        <end position="13"/>
    </location>
</feature>
<dbReference type="Proteomes" id="UP000053263">
    <property type="component" value="Unassembled WGS sequence"/>
</dbReference>
<feature type="compositionally biased region" description="Basic and acidic residues" evidence="1">
    <location>
        <begin position="178"/>
        <end position="192"/>
    </location>
</feature>
<proteinExistence type="predicted"/>
<name>A0A0C9SKM0_PLICR</name>
<sequence>MPPLEEHSEDTNRYADAPTENGSSDAGTSTLRDRSRSLQGRISAIGAKIGRALSNDSSSSQNDGHSDRASLVSATTTLVAQPRGREALPKVRATFQSSGRGGAGNIHASTSPQESDATVPNRGREAQPSANAITISDSPPRIVSTGRGGTGNIRRPSREAQEARLGSLPTVPSSDVAEFERRVLERNEEAKSAAHSTGRGGVGNISSKSRSRSKSKLRS</sequence>
<evidence type="ECO:0000313" key="2">
    <source>
        <dbReference type="EMBL" id="KII83971.1"/>
    </source>
</evidence>
<feature type="compositionally biased region" description="Polar residues" evidence="1">
    <location>
        <begin position="54"/>
        <end position="63"/>
    </location>
</feature>
<dbReference type="EMBL" id="KN832573">
    <property type="protein sequence ID" value="KII83971.1"/>
    <property type="molecule type" value="Genomic_DNA"/>
</dbReference>
<feature type="region of interest" description="Disordered" evidence="1">
    <location>
        <begin position="1"/>
        <end position="219"/>
    </location>
</feature>
<organism evidence="2 3">
    <name type="scientific">Plicaturopsis crispa FD-325 SS-3</name>
    <dbReference type="NCBI Taxonomy" id="944288"/>
    <lineage>
        <taxon>Eukaryota</taxon>
        <taxon>Fungi</taxon>
        <taxon>Dikarya</taxon>
        <taxon>Basidiomycota</taxon>
        <taxon>Agaricomycotina</taxon>
        <taxon>Agaricomycetes</taxon>
        <taxon>Agaricomycetidae</taxon>
        <taxon>Amylocorticiales</taxon>
        <taxon>Amylocorticiaceae</taxon>
        <taxon>Plicatura</taxon>
        <taxon>Plicaturopsis crispa</taxon>
    </lineage>
</organism>
<dbReference type="PANTHER" id="PTHR34693">
    <property type="entry name" value="PROTEIN PAR32"/>
    <property type="match status" value="1"/>
</dbReference>
<feature type="compositionally biased region" description="Polar residues" evidence="1">
    <location>
        <begin position="107"/>
        <end position="118"/>
    </location>
</feature>
<evidence type="ECO:0000313" key="3">
    <source>
        <dbReference type="Proteomes" id="UP000053263"/>
    </source>
</evidence>